<evidence type="ECO:0000313" key="1">
    <source>
        <dbReference type="EMBL" id="MDR5867259.1"/>
    </source>
</evidence>
<proteinExistence type="predicted"/>
<dbReference type="EMBL" id="JARWAK010000008">
    <property type="protein sequence ID" value="MDR5867259.1"/>
    <property type="molecule type" value="Genomic_DNA"/>
</dbReference>
<comment type="caution">
    <text evidence="1">The sequence shown here is derived from an EMBL/GenBank/DDBJ whole genome shotgun (WGS) entry which is preliminary data.</text>
</comment>
<dbReference type="Proteomes" id="UP001264519">
    <property type="component" value="Unassembled WGS sequence"/>
</dbReference>
<keyword evidence="2" id="KW-1185">Reference proteome</keyword>
<name>A0ABU1G499_9GAMM</name>
<evidence type="ECO:0000313" key="2">
    <source>
        <dbReference type="Proteomes" id="UP001264519"/>
    </source>
</evidence>
<gene>
    <name evidence="1" type="ORF">QC818_10700</name>
</gene>
<sequence length="41" mass="5195">MTWKNLKRRAWWLIVAARYVIAWPFWRLWQFITGRRDGDDD</sequence>
<protein>
    <submittedName>
        <fullName evidence="1">Uncharacterized protein</fullName>
    </submittedName>
</protein>
<organism evidence="1 2">
    <name type="scientific">Halomonas koreensis</name>
    <dbReference type="NCBI Taxonomy" id="245385"/>
    <lineage>
        <taxon>Bacteria</taxon>
        <taxon>Pseudomonadati</taxon>
        <taxon>Pseudomonadota</taxon>
        <taxon>Gammaproteobacteria</taxon>
        <taxon>Oceanospirillales</taxon>
        <taxon>Halomonadaceae</taxon>
        <taxon>Halomonas</taxon>
    </lineage>
</organism>
<reference evidence="1 2" key="1">
    <citation type="submission" date="2023-04" db="EMBL/GenBank/DDBJ databases">
        <title>A long-awaited taxogenomic arrangement of the family Halomonadaceae.</title>
        <authorList>
            <person name="De La Haba R."/>
            <person name="Chuvochina M."/>
            <person name="Wittouck S."/>
            <person name="Arahal D.R."/>
            <person name="Sanchez-Porro C."/>
            <person name="Hugenholtz P."/>
            <person name="Ventosa A."/>
        </authorList>
    </citation>
    <scope>NUCLEOTIDE SEQUENCE [LARGE SCALE GENOMIC DNA]</scope>
    <source>
        <strain evidence="1 2">DSM 23530</strain>
    </source>
</reference>
<dbReference type="RefSeq" id="WP_309652852.1">
    <property type="nucleotide sequence ID" value="NZ_JARWAK010000008.1"/>
</dbReference>
<accession>A0ABU1G499</accession>